<organism evidence="3 4">
    <name type="scientific">Candidatus Avitreponema avistercoris</name>
    <dbReference type="NCBI Taxonomy" id="2840705"/>
    <lineage>
        <taxon>Bacteria</taxon>
        <taxon>Pseudomonadati</taxon>
        <taxon>Spirochaetota</taxon>
        <taxon>Spirochaetia</taxon>
        <taxon>Spirochaetales</taxon>
        <taxon>Candidatus Avitreponema</taxon>
    </lineage>
</organism>
<keyword evidence="2" id="KW-0732">Signal</keyword>
<dbReference type="AlphaFoldDB" id="A0A9D9HDF1"/>
<evidence type="ECO:0000256" key="2">
    <source>
        <dbReference type="SAM" id="SignalP"/>
    </source>
</evidence>
<proteinExistence type="predicted"/>
<dbReference type="Proteomes" id="UP000823616">
    <property type="component" value="Unassembled WGS sequence"/>
</dbReference>
<sequence length="232" mass="25652">MTGKTALFLIFMPAFLFLSAAEIPLYAAEAGETAPPEAVPAQPAGNAPQAAQNPDGGDGRAEPEKKEVTNVLSFDLGYFLQGIRNKGFSFGMNYEQLIVDHFSLRGMAGIMYFRIPQPQTDCIGVTASVYANCYPFSARLDKFYAGLGFTADFLNYFRGETLPNPPMDALLSVSPILGWKQNVLNLVMLDFYASYGFLVLNTQRIRDAENYIRSGLRFGIKFKILWRPGKNG</sequence>
<accession>A0A9D9HDF1</accession>
<feature type="compositionally biased region" description="Low complexity" evidence="1">
    <location>
        <begin position="34"/>
        <end position="54"/>
    </location>
</feature>
<gene>
    <name evidence="3" type="ORF">IAA96_03410</name>
</gene>
<evidence type="ECO:0000313" key="3">
    <source>
        <dbReference type="EMBL" id="MBO8450135.1"/>
    </source>
</evidence>
<protein>
    <submittedName>
        <fullName evidence="3">Uncharacterized protein</fullName>
    </submittedName>
</protein>
<feature type="region of interest" description="Disordered" evidence="1">
    <location>
        <begin position="34"/>
        <end position="63"/>
    </location>
</feature>
<comment type="caution">
    <text evidence="3">The sequence shown here is derived from an EMBL/GenBank/DDBJ whole genome shotgun (WGS) entry which is preliminary data.</text>
</comment>
<evidence type="ECO:0000313" key="4">
    <source>
        <dbReference type="Proteomes" id="UP000823616"/>
    </source>
</evidence>
<dbReference type="EMBL" id="JADIMS010000055">
    <property type="protein sequence ID" value="MBO8450135.1"/>
    <property type="molecule type" value="Genomic_DNA"/>
</dbReference>
<name>A0A9D9HDF1_9SPIR</name>
<feature type="signal peptide" evidence="2">
    <location>
        <begin position="1"/>
        <end position="20"/>
    </location>
</feature>
<feature type="chain" id="PRO_5039292256" evidence="2">
    <location>
        <begin position="21"/>
        <end position="232"/>
    </location>
</feature>
<reference evidence="3" key="2">
    <citation type="journal article" date="2021" name="PeerJ">
        <title>Extensive microbial diversity within the chicken gut microbiome revealed by metagenomics and culture.</title>
        <authorList>
            <person name="Gilroy R."/>
            <person name="Ravi A."/>
            <person name="Getino M."/>
            <person name="Pursley I."/>
            <person name="Horton D.L."/>
            <person name="Alikhan N.F."/>
            <person name="Baker D."/>
            <person name="Gharbi K."/>
            <person name="Hall N."/>
            <person name="Watson M."/>
            <person name="Adriaenssens E.M."/>
            <person name="Foster-Nyarko E."/>
            <person name="Jarju S."/>
            <person name="Secka A."/>
            <person name="Antonio M."/>
            <person name="Oren A."/>
            <person name="Chaudhuri R.R."/>
            <person name="La Ragione R."/>
            <person name="Hildebrand F."/>
            <person name="Pallen M.J."/>
        </authorList>
    </citation>
    <scope>NUCLEOTIDE SEQUENCE</scope>
    <source>
        <strain evidence="3">B3-4054</strain>
    </source>
</reference>
<reference evidence="3" key="1">
    <citation type="submission" date="2020-10" db="EMBL/GenBank/DDBJ databases">
        <authorList>
            <person name="Gilroy R."/>
        </authorList>
    </citation>
    <scope>NUCLEOTIDE SEQUENCE</scope>
    <source>
        <strain evidence="3">B3-4054</strain>
    </source>
</reference>
<evidence type="ECO:0000256" key="1">
    <source>
        <dbReference type="SAM" id="MobiDB-lite"/>
    </source>
</evidence>